<protein>
    <submittedName>
        <fullName evidence="7">Uncharacterized protein</fullName>
    </submittedName>
</protein>
<dbReference type="Proteomes" id="UP000038830">
    <property type="component" value="Unassembled WGS sequence"/>
</dbReference>
<evidence type="ECO:0000256" key="1">
    <source>
        <dbReference type="ARBA" id="ARBA00001917"/>
    </source>
</evidence>
<evidence type="ECO:0000313" key="7">
    <source>
        <dbReference type="EMBL" id="CEP22807.1"/>
    </source>
</evidence>
<keyword evidence="6" id="KW-0503">Monooxygenase</keyword>
<dbReference type="Gene3D" id="3.20.20.70">
    <property type="entry name" value="Aldolase class I"/>
    <property type="match status" value="1"/>
</dbReference>
<evidence type="ECO:0000256" key="6">
    <source>
        <dbReference type="ARBA" id="ARBA00023033"/>
    </source>
</evidence>
<comment type="cofactor">
    <cofactor evidence="1">
        <name>FMN</name>
        <dbReference type="ChEBI" id="CHEBI:58210"/>
    </cofactor>
</comment>
<evidence type="ECO:0000256" key="5">
    <source>
        <dbReference type="ARBA" id="ARBA00023002"/>
    </source>
</evidence>
<dbReference type="InterPro" id="IPR013785">
    <property type="entry name" value="Aldolase_TIM"/>
</dbReference>
<comment type="similarity">
    <text evidence="2">Belongs to the nitronate monooxygenase family. NMO class I subfamily.</text>
</comment>
<proteinExistence type="inferred from homology"/>
<dbReference type="GO" id="GO:0018580">
    <property type="term" value="F:nitronate monooxygenase activity"/>
    <property type="evidence" value="ECO:0007669"/>
    <property type="project" value="InterPro"/>
</dbReference>
<name>A0A0H5C4W2_CYBJN</name>
<dbReference type="Pfam" id="PF03060">
    <property type="entry name" value="NMO"/>
    <property type="match status" value="1"/>
</dbReference>
<reference evidence="8" key="1">
    <citation type="journal article" date="2015" name="J. Biotechnol.">
        <title>The structure of the Cyberlindnera jadinii genome and its relation to Candida utilis analyzed by the occurrence of single nucleotide polymorphisms.</title>
        <authorList>
            <person name="Rupp O."/>
            <person name="Brinkrolf K."/>
            <person name="Buerth C."/>
            <person name="Kunigo M."/>
            <person name="Schneider J."/>
            <person name="Jaenicke S."/>
            <person name="Goesmann A."/>
            <person name="Puehler A."/>
            <person name="Jaeger K.-E."/>
            <person name="Ernst J.F."/>
        </authorList>
    </citation>
    <scope>NUCLEOTIDE SEQUENCE [LARGE SCALE GENOMIC DNA]</scope>
    <source>
        <strain evidence="8">ATCC 18201 / CBS 1600 / BCRC 20928 / JCM 3617 / NBRC 0987 / NRRL Y-1542</strain>
    </source>
</reference>
<dbReference type="CDD" id="cd04730">
    <property type="entry name" value="NPD_like"/>
    <property type="match status" value="1"/>
</dbReference>
<dbReference type="PANTHER" id="PTHR42747">
    <property type="entry name" value="NITRONATE MONOOXYGENASE-RELATED"/>
    <property type="match status" value="1"/>
</dbReference>
<evidence type="ECO:0000256" key="3">
    <source>
        <dbReference type="ARBA" id="ARBA00022630"/>
    </source>
</evidence>
<dbReference type="AlphaFoldDB" id="A0A0H5C4W2"/>
<evidence type="ECO:0000313" key="8">
    <source>
        <dbReference type="Proteomes" id="UP000038830"/>
    </source>
</evidence>
<keyword evidence="4" id="KW-0288">FMN</keyword>
<dbReference type="PANTHER" id="PTHR42747:SF3">
    <property type="entry name" value="NITRONATE MONOOXYGENASE-RELATED"/>
    <property type="match status" value="1"/>
</dbReference>
<organism evidence="7 8">
    <name type="scientific">Cyberlindnera jadinii (strain ATCC 18201 / CBS 1600 / BCRC 20928 / JCM 3617 / NBRC 0987 / NRRL Y-1542)</name>
    <name type="common">Torula yeast</name>
    <name type="synonym">Candida utilis</name>
    <dbReference type="NCBI Taxonomy" id="983966"/>
    <lineage>
        <taxon>Eukaryota</taxon>
        <taxon>Fungi</taxon>
        <taxon>Dikarya</taxon>
        <taxon>Ascomycota</taxon>
        <taxon>Saccharomycotina</taxon>
        <taxon>Saccharomycetes</taxon>
        <taxon>Phaffomycetales</taxon>
        <taxon>Phaffomycetaceae</taxon>
        <taxon>Cyberlindnera</taxon>
    </lineage>
</organism>
<dbReference type="SUPFAM" id="SSF51412">
    <property type="entry name" value="Inosine monophosphate dehydrogenase (IMPDH)"/>
    <property type="match status" value="1"/>
</dbReference>
<dbReference type="InterPro" id="IPR004136">
    <property type="entry name" value="NMO"/>
</dbReference>
<gene>
    <name evidence="7" type="ORF">BN1211_3255</name>
</gene>
<sequence>MKSQLSSFLKVFDIKYPVIQSPMAGASTVGLATSITRLGGIGSLPMGSLSQAPEKIRLQVESFQERLPLEKATLMNLNFFTHEEPIIDESKIQEWCGKYQTIYSCGNIPYDNDKKHLELLYPSFKSIKDPAHPTVEVLIKLKPKIVSFHFGLPQQSIQQALQGSGIKVFVTATNLEEFKQCLEAEVDGVVLQGWEAGGHRGSFIANDVDDEQLSTMELVKTVVGYVDSQPLKAVPFIIAAGGIYDSSTVKQLLELNIAGVQVGTVFLPTDQCTISSEHLKKFQTPQDETLMTASISGRNLRTIKTPFLEQLHITSQLDAIPDYPLPYDSFKRLVADAKYIGESVKYSAYLSGSNYDKSWKGTRSVEEVFASLTDSTT</sequence>
<evidence type="ECO:0000256" key="4">
    <source>
        <dbReference type="ARBA" id="ARBA00022643"/>
    </source>
</evidence>
<accession>A0A0H5C4W2</accession>
<dbReference type="EMBL" id="CDQK01000003">
    <property type="protein sequence ID" value="CEP22807.1"/>
    <property type="molecule type" value="Genomic_DNA"/>
</dbReference>
<evidence type="ECO:0000256" key="2">
    <source>
        <dbReference type="ARBA" id="ARBA00009881"/>
    </source>
</evidence>
<keyword evidence="3" id="KW-0285">Flavoprotein</keyword>
<keyword evidence="5" id="KW-0560">Oxidoreductase</keyword>